<reference evidence="2" key="1">
    <citation type="submission" date="2017-09" db="EMBL/GenBank/DDBJ databases">
        <title>Depth-based differentiation of microbial function through sediment-hosted aquifers and enrichment of novel symbionts in the deep terrestrial subsurface.</title>
        <authorList>
            <person name="Probst A.J."/>
            <person name="Ladd B."/>
            <person name="Jarett J.K."/>
            <person name="Geller-Mcgrath D.E."/>
            <person name="Sieber C.M.K."/>
            <person name="Emerson J.B."/>
            <person name="Anantharaman K."/>
            <person name="Thomas B.C."/>
            <person name="Malmstrom R."/>
            <person name="Stieglmeier M."/>
            <person name="Klingl A."/>
            <person name="Woyke T."/>
            <person name="Ryan C.M."/>
            <person name="Banfield J.F."/>
        </authorList>
    </citation>
    <scope>NUCLEOTIDE SEQUENCE [LARGE SCALE GENOMIC DNA]</scope>
</reference>
<gene>
    <name evidence="1" type="ORF">COT93_00055</name>
</gene>
<organism evidence="1 2">
    <name type="scientific">Candidatus Falkowbacteria bacterium CG10_big_fil_rev_8_21_14_0_10_37_18</name>
    <dbReference type="NCBI Taxonomy" id="1974562"/>
    <lineage>
        <taxon>Bacteria</taxon>
        <taxon>Candidatus Falkowiibacteriota</taxon>
    </lineage>
</organism>
<dbReference type="Gene3D" id="1.10.150.240">
    <property type="entry name" value="Putative phosphatase, domain 2"/>
    <property type="match status" value="1"/>
</dbReference>
<evidence type="ECO:0000313" key="2">
    <source>
        <dbReference type="Proteomes" id="UP000229972"/>
    </source>
</evidence>
<dbReference type="SFLD" id="SFLDG01129">
    <property type="entry name" value="C1.5:_HAD__Beta-PGM__Phosphata"/>
    <property type="match status" value="1"/>
</dbReference>
<dbReference type="PANTHER" id="PTHR43434">
    <property type="entry name" value="PHOSPHOGLYCOLATE PHOSPHATASE"/>
    <property type="match status" value="1"/>
</dbReference>
<dbReference type="GO" id="GO:0008967">
    <property type="term" value="F:phosphoglycolate phosphatase activity"/>
    <property type="evidence" value="ECO:0007669"/>
    <property type="project" value="TreeGrafter"/>
</dbReference>
<accession>A0A2H0V9X2</accession>
<dbReference type="SFLD" id="SFLDS00003">
    <property type="entry name" value="Haloacid_Dehalogenase"/>
    <property type="match status" value="1"/>
</dbReference>
<dbReference type="InterPro" id="IPR041492">
    <property type="entry name" value="HAD_2"/>
</dbReference>
<dbReference type="Pfam" id="PF13419">
    <property type="entry name" value="HAD_2"/>
    <property type="match status" value="1"/>
</dbReference>
<dbReference type="InterPro" id="IPR023214">
    <property type="entry name" value="HAD_sf"/>
</dbReference>
<name>A0A2H0V9X2_9BACT</name>
<dbReference type="EMBL" id="PFAL01000001">
    <property type="protein sequence ID" value="PIR95884.1"/>
    <property type="molecule type" value="Genomic_DNA"/>
</dbReference>
<dbReference type="InterPro" id="IPR023198">
    <property type="entry name" value="PGP-like_dom2"/>
</dbReference>
<evidence type="ECO:0000313" key="1">
    <source>
        <dbReference type="EMBL" id="PIR95884.1"/>
    </source>
</evidence>
<protein>
    <recommendedName>
        <fullName evidence="3">HAD family hydrolase</fullName>
    </recommendedName>
</protein>
<sequence length="230" mass="26162">MTTQKTSFVKHFSFDFDGTTINTTIAGFNKVNTVLKLIGLSPVSHDYLRPLWGEKFDVLANIVCRYVGGTAEHVQAFLETEKEIPFTCEINEEFFLTLDELRRRDCLVSLLTSRDIDSLLKLSKNLGFDLDVFNYIQTPEDTKYHKPDGRVFEPLFEWAATKNCQPENTIYFGDTVKYDLAATLNSKPPIKFVGVVSGVNTAPEFYLNGVKDIVYSIDDLPEYLRSISNE</sequence>
<evidence type="ECO:0008006" key="3">
    <source>
        <dbReference type="Google" id="ProtNLM"/>
    </source>
</evidence>
<dbReference type="SUPFAM" id="SSF56784">
    <property type="entry name" value="HAD-like"/>
    <property type="match status" value="1"/>
</dbReference>
<dbReference type="Gene3D" id="3.40.50.1000">
    <property type="entry name" value="HAD superfamily/HAD-like"/>
    <property type="match status" value="1"/>
</dbReference>
<dbReference type="Proteomes" id="UP000229972">
    <property type="component" value="Unassembled WGS sequence"/>
</dbReference>
<dbReference type="AlphaFoldDB" id="A0A2H0V9X2"/>
<proteinExistence type="predicted"/>
<dbReference type="GO" id="GO:0006281">
    <property type="term" value="P:DNA repair"/>
    <property type="evidence" value="ECO:0007669"/>
    <property type="project" value="TreeGrafter"/>
</dbReference>
<dbReference type="PANTHER" id="PTHR43434:SF1">
    <property type="entry name" value="PHOSPHOGLYCOLATE PHOSPHATASE"/>
    <property type="match status" value="1"/>
</dbReference>
<dbReference type="InterPro" id="IPR036412">
    <property type="entry name" value="HAD-like_sf"/>
</dbReference>
<dbReference type="InterPro" id="IPR050155">
    <property type="entry name" value="HAD-like_hydrolase_sf"/>
</dbReference>
<comment type="caution">
    <text evidence="1">The sequence shown here is derived from an EMBL/GenBank/DDBJ whole genome shotgun (WGS) entry which is preliminary data.</text>
</comment>